<organism evidence="3 4">
    <name type="scientific">Haloferax massiliensis</name>
    <dbReference type="NCBI Taxonomy" id="1476858"/>
    <lineage>
        <taxon>Archaea</taxon>
        <taxon>Methanobacteriati</taxon>
        <taxon>Methanobacteriota</taxon>
        <taxon>Stenosarchaea group</taxon>
        <taxon>Halobacteria</taxon>
        <taxon>Halobacteriales</taxon>
        <taxon>Haloferacaceae</taxon>
        <taxon>Haloferax</taxon>
    </lineage>
</organism>
<feature type="transmembrane region" description="Helical" evidence="1">
    <location>
        <begin position="6"/>
        <end position="28"/>
    </location>
</feature>
<dbReference type="Proteomes" id="UP000198902">
    <property type="component" value="Unassembled WGS sequence"/>
</dbReference>
<evidence type="ECO:0000313" key="3">
    <source>
        <dbReference type="EMBL" id="CQR49326.1"/>
    </source>
</evidence>
<evidence type="ECO:0000313" key="4">
    <source>
        <dbReference type="Proteomes" id="UP000198902"/>
    </source>
</evidence>
<feature type="transmembrane region" description="Helical" evidence="1">
    <location>
        <begin position="75"/>
        <end position="93"/>
    </location>
</feature>
<name>A0A0D6JN68_9EURY</name>
<dbReference type="RefSeq" id="WP_089777233.1">
    <property type="nucleotide sequence ID" value="NZ_CABLRR010000001.1"/>
</dbReference>
<sequence>MASLDAIIWGAAALAYGLGDYVTTVLGVRMAGVQEGNPIVRRISGGDPGPGSFAALKLVSIALFLAAYWALRPSVARLAVPFSLTVLGAVVTVRNVRIIRRRT</sequence>
<gene>
    <name evidence="3" type="ORF">BN996_00786</name>
</gene>
<protein>
    <recommendedName>
        <fullName evidence="2">DUF5658 domain-containing protein</fullName>
    </recommendedName>
</protein>
<dbReference type="InterPro" id="IPR043717">
    <property type="entry name" value="DUF5658"/>
</dbReference>
<keyword evidence="1" id="KW-0812">Transmembrane</keyword>
<accession>A0A0D6JN68</accession>
<dbReference type="Pfam" id="PF18902">
    <property type="entry name" value="DUF5658"/>
    <property type="match status" value="1"/>
</dbReference>
<feature type="domain" description="DUF5658" evidence="2">
    <location>
        <begin position="12"/>
        <end position="99"/>
    </location>
</feature>
<keyword evidence="4" id="KW-1185">Reference proteome</keyword>
<dbReference type="EMBL" id="CSTE01000001">
    <property type="protein sequence ID" value="CQR49326.1"/>
    <property type="molecule type" value="Genomic_DNA"/>
</dbReference>
<evidence type="ECO:0000256" key="1">
    <source>
        <dbReference type="SAM" id="Phobius"/>
    </source>
</evidence>
<dbReference type="AlphaFoldDB" id="A0A0D6JN68"/>
<dbReference type="OrthoDB" id="270892at2157"/>
<evidence type="ECO:0000259" key="2">
    <source>
        <dbReference type="Pfam" id="PF18902"/>
    </source>
</evidence>
<feature type="transmembrane region" description="Helical" evidence="1">
    <location>
        <begin position="49"/>
        <end position="69"/>
    </location>
</feature>
<proteinExistence type="predicted"/>
<reference evidence="4" key="1">
    <citation type="submission" date="2015-03" db="EMBL/GenBank/DDBJ databases">
        <authorList>
            <person name="Urmite Genomes"/>
        </authorList>
    </citation>
    <scope>NUCLEOTIDE SEQUENCE [LARGE SCALE GENOMIC DNA]</scope>
    <source>
        <strain evidence="4">Arc-Hr</strain>
    </source>
</reference>
<keyword evidence="1" id="KW-1133">Transmembrane helix</keyword>
<keyword evidence="1" id="KW-0472">Membrane</keyword>